<dbReference type="SMART" id="SM00855">
    <property type="entry name" value="PGAM"/>
    <property type="match status" value="1"/>
</dbReference>
<feature type="region of interest" description="Disordered" evidence="1">
    <location>
        <begin position="206"/>
        <end position="225"/>
    </location>
</feature>
<evidence type="ECO:0000313" key="3">
    <source>
        <dbReference type="Proteomes" id="UP001348641"/>
    </source>
</evidence>
<protein>
    <submittedName>
        <fullName evidence="2">Histidine phosphatase family protein</fullName>
        <ecNumber evidence="2">3.1.3.-</ecNumber>
    </submittedName>
</protein>
<organism evidence="2 3">
    <name type="scientific">Nocardiopsis tropica</name>
    <dbReference type="NCBI Taxonomy" id="109330"/>
    <lineage>
        <taxon>Bacteria</taxon>
        <taxon>Bacillati</taxon>
        <taxon>Actinomycetota</taxon>
        <taxon>Actinomycetes</taxon>
        <taxon>Streptosporangiales</taxon>
        <taxon>Nocardiopsidaceae</taxon>
        <taxon>Nocardiopsis</taxon>
    </lineage>
</organism>
<dbReference type="EC" id="3.1.3.-" evidence="2"/>
<reference evidence="2 3" key="1">
    <citation type="submission" date="2023-07" db="EMBL/GenBank/DDBJ databases">
        <authorList>
            <person name="Girao M."/>
            <person name="Carvalho M.F."/>
        </authorList>
    </citation>
    <scope>NUCLEOTIDE SEQUENCE [LARGE SCALE GENOMIC DNA]</scope>
    <source>
        <strain evidence="2 3">66/93</strain>
    </source>
</reference>
<dbReference type="Gene3D" id="3.40.50.1240">
    <property type="entry name" value="Phosphoglycerate mutase-like"/>
    <property type="match status" value="1"/>
</dbReference>
<evidence type="ECO:0000313" key="2">
    <source>
        <dbReference type="EMBL" id="MEE2049178.1"/>
    </source>
</evidence>
<keyword evidence="2" id="KW-0378">Hydrolase</keyword>
<dbReference type="InterPro" id="IPR013078">
    <property type="entry name" value="His_Pase_superF_clade-1"/>
</dbReference>
<dbReference type="RefSeq" id="WP_330156471.1">
    <property type="nucleotide sequence ID" value="NZ_BAAAJA010000016.1"/>
</dbReference>
<comment type="caution">
    <text evidence="2">The sequence shown here is derived from an EMBL/GenBank/DDBJ whole genome shotgun (WGS) entry which is preliminary data.</text>
</comment>
<dbReference type="EMBL" id="JAUUCC010000002">
    <property type="protein sequence ID" value="MEE2049178.1"/>
    <property type="molecule type" value="Genomic_DNA"/>
</dbReference>
<dbReference type="PANTHER" id="PTHR48100:SF44">
    <property type="entry name" value="PHOSPHATASE C1620.13-RELATED"/>
    <property type="match status" value="1"/>
</dbReference>
<dbReference type="PANTHER" id="PTHR48100">
    <property type="entry name" value="BROAD-SPECIFICITY PHOSPHATASE YOR283W-RELATED"/>
    <property type="match status" value="1"/>
</dbReference>
<name>A0ABU7KIP2_9ACTN</name>
<gene>
    <name evidence="2" type="ORF">Q8A49_01545</name>
</gene>
<dbReference type="Pfam" id="PF00300">
    <property type="entry name" value="His_Phos_1"/>
    <property type="match status" value="1"/>
</dbReference>
<sequence>MRVALVRHGRTRLNAQGRFQAQSDAPLDAVGVLQAQRAAKALTPGRWSAVYSSPMARAVETARAFSRHLDVAHLRVDELRERNLGTVDGLDRAEFSRRCPDAMRSLRADPGFAPPGGESGHIALARFCRGLGRVAAAEHGSPSLVVTHGGVLHLLVRALLGREAGETGMVGTCRAVCLDVEGTPEGGMVAALLQWDVEPLSCEDHAADRPARTPTHLNPKGNAFA</sequence>
<dbReference type="InterPro" id="IPR050275">
    <property type="entry name" value="PGM_Phosphatase"/>
</dbReference>
<dbReference type="InterPro" id="IPR029033">
    <property type="entry name" value="His_PPase_superfam"/>
</dbReference>
<dbReference type="Proteomes" id="UP001348641">
    <property type="component" value="Unassembled WGS sequence"/>
</dbReference>
<evidence type="ECO:0000256" key="1">
    <source>
        <dbReference type="SAM" id="MobiDB-lite"/>
    </source>
</evidence>
<dbReference type="SUPFAM" id="SSF53254">
    <property type="entry name" value="Phosphoglycerate mutase-like"/>
    <property type="match status" value="1"/>
</dbReference>
<dbReference type="CDD" id="cd07067">
    <property type="entry name" value="HP_PGM_like"/>
    <property type="match status" value="1"/>
</dbReference>
<proteinExistence type="predicted"/>
<dbReference type="GO" id="GO:0016787">
    <property type="term" value="F:hydrolase activity"/>
    <property type="evidence" value="ECO:0007669"/>
    <property type="project" value="UniProtKB-KW"/>
</dbReference>
<accession>A0ABU7KIP2</accession>